<dbReference type="OrthoDB" id="9809841at2"/>
<evidence type="ECO:0000313" key="5">
    <source>
        <dbReference type="Proteomes" id="UP000199053"/>
    </source>
</evidence>
<evidence type="ECO:0000259" key="2">
    <source>
        <dbReference type="Pfam" id="PF20695"/>
    </source>
</evidence>
<feature type="domain" description="3-octaprenyl-4-hydroxybenzoate carboxy-lyase-like C-terminal" evidence="3">
    <location>
        <begin position="322"/>
        <end position="458"/>
    </location>
</feature>
<dbReference type="Gene3D" id="3.40.1670.10">
    <property type="entry name" value="UbiD C-terminal domain-like"/>
    <property type="match status" value="1"/>
</dbReference>
<gene>
    <name evidence="4" type="ORF">SAMN05660337_1325</name>
</gene>
<dbReference type="EMBL" id="FNGA01000002">
    <property type="protein sequence ID" value="SDK81504.1"/>
    <property type="molecule type" value="Genomic_DNA"/>
</dbReference>
<dbReference type="Pfam" id="PF20696">
    <property type="entry name" value="UbiD_C"/>
    <property type="match status" value="1"/>
</dbReference>
<dbReference type="RefSeq" id="WP_092159473.1">
    <property type="nucleotide sequence ID" value="NZ_FNGA01000002.1"/>
</dbReference>
<reference evidence="5" key="1">
    <citation type="submission" date="2016-10" db="EMBL/GenBank/DDBJ databases">
        <authorList>
            <person name="Varghese N."/>
            <person name="Submissions S."/>
        </authorList>
    </citation>
    <scope>NUCLEOTIDE SEQUENCE [LARGE SCALE GENOMIC DNA]</scope>
    <source>
        <strain evidence="5">DSM 16995</strain>
    </source>
</reference>
<name>A0A1G9EZB1_9BACT</name>
<dbReference type="SUPFAM" id="SSF50475">
    <property type="entry name" value="FMN-binding split barrel"/>
    <property type="match status" value="1"/>
</dbReference>
<dbReference type="GO" id="GO:0005737">
    <property type="term" value="C:cytoplasm"/>
    <property type="evidence" value="ECO:0007669"/>
    <property type="project" value="TreeGrafter"/>
</dbReference>
<keyword evidence="5" id="KW-1185">Reference proteome</keyword>
<dbReference type="InterPro" id="IPR048304">
    <property type="entry name" value="UbiD_Rift_dom"/>
</dbReference>
<sequence length="614" mass="67453">MGYKNTRECLNALDTRGELLRIDQVVDANIEVGAIQRRVFQAGGPALLFTNVKGCQFPMAANIYGTKDRMNFIFRDTIEMVEKLMKLKLSPMEALKKPWNYLGAPKTAWHTMPKKVSTGPIMQNETTVSKLPQLVSWPMDGGGYVTLPQVYSESPEAPGYGGSNIGMYRVQLSGNDFIPDEEVGLHYQIHRGIGHHHAQAIKNNVPLKVNIFVGGAPAMTMGAVMPLPEGLAEIFFAGAIGGHRIPMVTRQGYLPIPAEADFCISGSIVTGSGKPEGPFGDHLGYYSLAHNFPVLKVDKVYHRNDAIWPFTTVGRPPQEDTMFGEFIHELTADLVPSVFSGVHEVHAVDAAGVHPLLLAVGSERYVPYAEERQPQELLTNAMSLLGNTQTSLSKYVFIAAKEDMRSDESCHDIPAFFRHMLERADLTRDLHFITRTTIDTLDYSGISLNQGSKLVFAAAGSKKRTLSTELPANINLPDGFSDAQIFAPGILIIKGTRHQMKRDQQDSQLDRLGEALKTAKGIEGFPMIIVADDANFTAKDWDNFLWVTFTRSDPATDMYGVNAFTHAKHWGAETAIIIDARLKTYHAPALEADPEVEKRVDALGAAGGPLHGII</sequence>
<dbReference type="Pfam" id="PF01977">
    <property type="entry name" value="UbiD"/>
    <property type="match status" value="1"/>
</dbReference>
<dbReference type="STRING" id="246191.SAMN05660337_1325"/>
<dbReference type="GO" id="GO:0016831">
    <property type="term" value="F:carboxy-lyase activity"/>
    <property type="evidence" value="ECO:0007669"/>
    <property type="project" value="InterPro"/>
</dbReference>
<dbReference type="PANTHER" id="PTHR30108:SF7">
    <property type="entry name" value="3-POLYPRENYL-4-HYDROXYBENZOATE DECARBOXYLASE"/>
    <property type="match status" value="1"/>
</dbReference>
<protein>
    <submittedName>
        <fullName evidence="4">4-hydroxy-3-polyprenylbenzoate decarboxylase</fullName>
    </submittedName>
</protein>
<dbReference type="SUPFAM" id="SSF143968">
    <property type="entry name" value="UbiD C-terminal domain-like"/>
    <property type="match status" value="2"/>
</dbReference>
<evidence type="ECO:0000259" key="1">
    <source>
        <dbReference type="Pfam" id="PF01977"/>
    </source>
</evidence>
<evidence type="ECO:0000259" key="3">
    <source>
        <dbReference type="Pfam" id="PF20696"/>
    </source>
</evidence>
<organism evidence="4 5">
    <name type="scientific">Maridesulfovibrio ferrireducens</name>
    <dbReference type="NCBI Taxonomy" id="246191"/>
    <lineage>
        <taxon>Bacteria</taxon>
        <taxon>Pseudomonadati</taxon>
        <taxon>Thermodesulfobacteriota</taxon>
        <taxon>Desulfovibrionia</taxon>
        <taxon>Desulfovibrionales</taxon>
        <taxon>Desulfovibrionaceae</taxon>
        <taxon>Maridesulfovibrio</taxon>
    </lineage>
</organism>
<dbReference type="Pfam" id="PF20695">
    <property type="entry name" value="UbiD_N"/>
    <property type="match status" value="1"/>
</dbReference>
<dbReference type="InterPro" id="IPR049383">
    <property type="entry name" value="UbiD-like_N"/>
</dbReference>
<dbReference type="InterPro" id="IPR002830">
    <property type="entry name" value="UbiD"/>
</dbReference>
<evidence type="ECO:0000313" key="4">
    <source>
        <dbReference type="EMBL" id="SDK81504.1"/>
    </source>
</evidence>
<dbReference type="NCBIfam" id="TIGR00148">
    <property type="entry name" value="UbiD family decarboxylase"/>
    <property type="match status" value="1"/>
</dbReference>
<dbReference type="AlphaFoldDB" id="A0A1G9EZB1"/>
<feature type="domain" description="3-octaprenyl-4-hydroxybenzoate carboxy-lyase-like N-terminal" evidence="2">
    <location>
        <begin position="10"/>
        <end position="87"/>
    </location>
</feature>
<dbReference type="InterPro" id="IPR049381">
    <property type="entry name" value="UbiD-like_C"/>
</dbReference>
<accession>A0A1G9EZB1</accession>
<proteinExistence type="predicted"/>
<dbReference type="Proteomes" id="UP000199053">
    <property type="component" value="Unassembled WGS sequence"/>
</dbReference>
<feature type="domain" description="3-octaprenyl-4-hydroxybenzoate carboxy-lyase-like Rift-related" evidence="1">
    <location>
        <begin position="119"/>
        <end position="316"/>
    </location>
</feature>
<dbReference type="PANTHER" id="PTHR30108">
    <property type="entry name" value="3-OCTAPRENYL-4-HYDROXYBENZOATE CARBOXY-LYASE-RELATED"/>
    <property type="match status" value="1"/>
</dbReference>